<organism evidence="1">
    <name type="scientific">Anopheles marajoara</name>
    <dbReference type="NCBI Taxonomy" id="58244"/>
    <lineage>
        <taxon>Eukaryota</taxon>
        <taxon>Metazoa</taxon>
        <taxon>Ecdysozoa</taxon>
        <taxon>Arthropoda</taxon>
        <taxon>Hexapoda</taxon>
        <taxon>Insecta</taxon>
        <taxon>Pterygota</taxon>
        <taxon>Neoptera</taxon>
        <taxon>Endopterygota</taxon>
        <taxon>Diptera</taxon>
        <taxon>Nematocera</taxon>
        <taxon>Culicoidea</taxon>
        <taxon>Culicidae</taxon>
        <taxon>Anophelinae</taxon>
        <taxon>Anopheles</taxon>
    </lineage>
</organism>
<reference evidence="1" key="1">
    <citation type="submission" date="2018-01" db="EMBL/GenBank/DDBJ databases">
        <title>An insight into the sialome of Amazonian anophelines.</title>
        <authorList>
            <person name="Ribeiro J.M."/>
            <person name="Scarpassa V."/>
            <person name="Calvo E."/>
        </authorList>
    </citation>
    <scope>NUCLEOTIDE SEQUENCE</scope>
    <source>
        <tissue evidence="1">Salivary glands</tissue>
    </source>
</reference>
<accession>A0A2M4CDM7</accession>
<evidence type="ECO:0000313" key="1">
    <source>
        <dbReference type="EMBL" id="MBW63038.1"/>
    </source>
</evidence>
<protein>
    <submittedName>
        <fullName evidence="1">Putative secreted protein</fullName>
    </submittedName>
</protein>
<dbReference type="EMBL" id="GGFJ01013897">
    <property type="protein sequence ID" value="MBW63038.1"/>
    <property type="molecule type" value="Transcribed_RNA"/>
</dbReference>
<name>A0A2M4CDM7_9DIPT</name>
<sequence length="76" mass="8316">MLDKVLLASVPCTPLAHSEAPPLHDGVWTRMPEEATGKQKSLLPTTTTTPWGVVTARTRECSKASASIGFRRRKEI</sequence>
<proteinExistence type="predicted"/>
<dbReference type="AlphaFoldDB" id="A0A2M4CDM7"/>